<keyword evidence="4" id="KW-0460">Magnesium</keyword>
<evidence type="ECO:0000256" key="2">
    <source>
        <dbReference type="ARBA" id="ARBA00022679"/>
    </source>
</evidence>
<dbReference type="InterPro" id="IPR039702">
    <property type="entry name" value="FPS1-like"/>
</dbReference>
<reference evidence="7" key="1">
    <citation type="submission" date="2017-08" db="EMBL/GenBank/DDBJ databases">
        <title>Ornithodoros erraticus midgut genes differentially expressed after blood feeding.</title>
        <authorList>
            <person name="Oleaga A."/>
        </authorList>
    </citation>
    <scope>NUCLEOTIDE SEQUENCE</scope>
    <source>
        <strain evidence="7">Female</strain>
        <tissue evidence="7">Gut</tissue>
    </source>
</reference>
<dbReference type="GO" id="GO:0005737">
    <property type="term" value="C:cytoplasm"/>
    <property type="evidence" value="ECO:0007669"/>
    <property type="project" value="TreeGrafter"/>
</dbReference>
<name>A0A293LML4_ORNER</name>
<dbReference type="InterPro" id="IPR008949">
    <property type="entry name" value="Isoprenoid_synthase_dom_sf"/>
</dbReference>
<dbReference type="PANTHER" id="PTHR11525:SF0">
    <property type="entry name" value="FARNESYL PYROPHOSPHATE SYNTHASE"/>
    <property type="match status" value="1"/>
</dbReference>
<comment type="cofactor">
    <cofactor evidence="1">
        <name>Mg(2+)</name>
        <dbReference type="ChEBI" id="CHEBI:18420"/>
    </cofactor>
</comment>
<evidence type="ECO:0000313" key="7">
    <source>
        <dbReference type="EMBL" id="MAA29109.1"/>
    </source>
</evidence>
<keyword evidence="2" id="KW-0808">Transferase</keyword>
<dbReference type="Gene3D" id="1.10.600.10">
    <property type="entry name" value="Farnesyl Diphosphate Synthase"/>
    <property type="match status" value="1"/>
</dbReference>
<dbReference type="GO" id="GO:0042811">
    <property type="term" value="P:pheromone biosynthetic process"/>
    <property type="evidence" value="ECO:0007669"/>
    <property type="project" value="UniProtKB-ARBA"/>
</dbReference>
<dbReference type="GO" id="GO:0045337">
    <property type="term" value="P:farnesyl diphosphate biosynthetic process"/>
    <property type="evidence" value="ECO:0007669"/>
    <property type="project" value="TreeGrafter"/>
</dbReference>
<accession>A0A293LML4</accession>
<keyword evidence="3" id="KW-0479">Metal-binding</keyword>
<evidence type="ECO:0000256" key="3">
    <source>
        <dbReference type="ARBA" id="ARBA00022723"/>
    </source>
</evidence>
<dbReference type="InterPro" id="IPR033749">
    <property type="entry name" value="Polyprenyl_synt_CS"/>
</dbReference>
<dbReference type="PROSITE" id="PS00444">
    <property type="entry name" value="POLYPRENYL_SYNTHASE_2"/>
    <property type="match status" value="1"/>
</dbReference>
<dbReference type="GO" id="GO:0046872">
    <property type="term" value="F:metal ion binding"/>
    <property type="evidence" value="ECO:0007669"/>
    <property type="project" value="UniProtKB-KW"/>
</dbReference>
<protein>
    <recommendedName>
        <fullName evidence="6">Farnesyl pyrophosphate synthase</fullName>
    </recommendedName>
</protein>
<dbReference type="PANTHER" id="PTHR11525">
    <property type="entry name" value="FARNESYL-PYROPHOSPHATE SYNTHETASE"/>
    <property type="match status" value="1"/>
</dbReference>
<evidence type="ECO:0000256" key="4">
    <source>
        <dbReference type="ARBA" id="ARBA00022842"/>
    </source>
</evidence>
<proteinExistence type="predicted"/>
<sequence>MLSNPEGTMPDLSQFTEERYAAITKNKTAFYSFVLPIRAGMYLAGVSNPEQHAETEKVALKIGHAFQVQDDFLDCYSDPGHSGKGGTDIVDGKCSWLVVKALQLMSAQQSEAFAAHFGCGKPGGPDELAVKAIYDELQLADKYAAYEALVFEEIDEMLEKPWGNPSLPTVIREVKKAIFRRTK</sequence>
<dbReference type="InterPro" id="IPR000092">
    <property type="entry name" value="Polyprenyl_synt"/>
</dbReference>
<dbReference type="GO" id="GO:0004161">
    <property type="term" value="F:dimethylallyltranstransferase activity"/>
    <property type="evidence" value="ECO:0007669"/>
    <property type="project" value="TreeGrafter"/>
</dbReference>
<dbReference type="GO" id="GO:0004337">
    <property type="term" value="F:(2E,6E)-farnesyl diphosphate synthase activity"/>
    <property type="evidence" value="ECO:0007669"/>
    <property type="project" value="TreeGrafter"/>
</dbReference>
<organism evidence="7">
    <name type="scientific">Ornithodoros erraticus</name>
    <name type="common">European soft tick</name>
    <name type="synonym">Alectorobius erraticus</name>
    <dbReference type="NCBI Taxonomy" id="265619"/>
    <lineage>
        <taxon>Eukaryota</taxon>
        <taxon>Metazoa</taxon>
        <taxon>Ecdysozoa</taxon>
        <taxon>Arthropoda</taxon>
        <taxon>Chelicerata</taxon>
        <taxon>Arachnida</taxon>
        <taxon>Acari</taxon>
        <taxon>Parasitiformes</taxon>
        <taxon>Ixodida</taxon>
        <taxon>Ixodoidea</taxon>
        <taxon>Argasidae</taxon>
        <taxon>Ornithodorinae</taxon>
        <taxon>Ornithodoros</taxon>
    </lineage>
</organism>
<evidence type="ECO:0000256" key="1">
    <source>
        <dbReference type="ARBA" id="ARBA00001946"/>
    </source>
</evidence>
<evidence type="ECO:0000256" key="5">
    <source>
        <dbReference type="ARBA" id="ARBA00033740"/>
    </source>
</evidence>
<evidence type="ECO:0000256" key="6">
    <source>
        <dbReference type="ARBA" id="ARBA00034546"/>
    </source>
</evidence>
<dbReference type="Pfam" id="PF00348">
    <property type="entry name" value="polyprenyl_synt"/>
    <property type="match status" value="1"/>
</dbReference>
<comment type="pathway">
    <text evidence="5">Pheromone biosynthesis.</text>
</comment>
<dbReference type="SUPFAM" id="SSF48576">
    <property type="entry name" value="Terpenoid synthases"/>
    <property type="match status" value="1"/>
</dbReference>
<dbReference type="EMBL" id="GFWV01004379">
    <property type="protein sequence ID" value="MAA29109.1"/>
    <property type="molecule type" value="Transcribed_RNA"/>
</dbReference>
<dbReference type="AlphaFoldDB" id="A0A293LML4"/>